<feature type="transmembrane region" description="Helical" evidence="8">
    <location>
        <begin position="543"/>
        <end position="563"/>
    </location>
</feature>
<dbReference type="RefSeq" id="WP_302048776.1">
    <property type="nucleotide sequence ID" value="NZ_JAMJEV010000008.1"/>
</dbReference>
<protein>
    <submittedName>
        <fullName evidence="10">Hydrogenase 4 subunit B</fullName>
    </submittedName>
</protein>
<feature type="transmembrane region" description="Helical" evidence="8">
    <location>
        <begin position="169"/>
        <end position="190"/>
    </location>
</feature>
<sequence>MPVSDELLFVFMLGSLLLGAILSYVLQKKPHISILMGYSFASLASLSGIILGPTLLLSERSLEIILPWSIFGTALQFSVDPLTAFFITVISVLGLSASIFSYGYARAYIGKQNVGVLGLFYNLFIFSMLALVSSSNTFMFLFFWEIMSLVSYFLVVFEHQDSRVRRAGFIYIVMTHIGTAFLIIAFLLLYKETGSYLLFSQYAGISQNLSPTIKSVIFILVTLGFGTKAGIVPLHIWLPKAHPAAPSNVSALMSGIMLKTAIYGFIRITFGVLGTGPLWWGVLILIIGAVSALLGVMYALMEHDIKRLLAYHSVENIGIILLGIGSALIFVSDGRHHLAMIGLTAGLFHTFNHAVFKGLLFLGAGAVHYATHTRDIEEMGGLLKRMPWTGFFFLIGSISISAIPPFNGFASEWMTFQSLLGLGTANLGAGINIMGPVLAAALALTGALAAACFVKAFGIMFLALPRSTKAEKAKEVPRTMLVGMGLLASLCFLFGVVPSLVIDLLGPVTASLLSVVTIQTGGYRWLAITSLIEQGTVLGGTSISPLILLTVLMLSALSVYLIFNRFGKFRKTRIDETWNCGVAQTSNMEYTATSFSKPIRIMFRAIFQPTRKIEKEYILKPYFTSRIKYKGGIKSLFEDTLYRPQFKFFLKLANKFTVLQSGSIQLYLSYIFVTLVVLLIFAR</sequence>
<keyword evidence="6 8" id="KW-0472">Membrane</keyword>
<feature type="transmembrane region" description="Helical" evidence="8">
    <location>
        <begin position="249"/>
        <end position="266"/>
    </location>
</feature>
<evidence type="ECO:0000256" key="6">
    <source>
        <dbReference type="ARBA" id="ARBA00023136"/>
    </source>
</evidence>
<dbReference type="InterPro" id="IPR001750">
    <property type="entry name" value="ND/Mrp_TM"/>
</dbReference>
<evidence type="ECO:0000313" key="11">
    <source>
        <dbReference type="Proteomes" id="UP001176021"/>
    </source>
</evidence>
<dbReference type="InterPro" id="IPR052175">
    <property type="entry name" value="ComplexI-like_HydComp"/>
</dbReference>
<feature type="transmembrane region" description="Helical" evidence="8">
    <location>
        <begin position="351"/>
        <end position="370"/>
    </location>
</feature>
<feature type="transmembrane region" description="Helical" evidence="8">
    <location>
        <begin position="38"/>
        <end position="58"/>
    </location>
</feature>
<feature type="transmembrane region" description="Helical" evidence="8">
    <location>
        <begin position="437"/>
        <end position="464"/>
    </location>
</feature>
<keyword evidence="3 7" id="KW-0812">Transmembrane</keyword>
<accession>A0ABT8QS02</accession>
<feature type="transmembrane region" description="Helical" evidence="8">
    <location>
        <begin position="278"/>
        <end position="301"/>
    </location>
</feature>
<evidence type="ECO:0000313" key="10">
    <source>
        <dbReference type="EMBL" id="MDO0823379.1"/>
    </source>
</evidence>
<feature type="transmembrane region" description="Helical" evidence="8">
    <location>
        <begin position="391"/>
        <end position="410"/>
    </location>
</feature>
<feature type="domain" description="NADH:quinone oxidoreductase/Mrp antiporter transmembrane" evidence="9">
    <location>
        <begin position="134"/>
        <end position="425"/>
    </location>
</feature>
<feature type="transmembrane region" description="Helical" evidence="8">
    <location>
        <begin position="138"/>
        <end position="157"/>
    </location>
</feature>
<feature type="transmembrane region" description="Helical" evidence="8">
    <location>
        <begin position="476"/>
        <end position="497"/>
    </location>
</feature>
<dbReference type="Proteomes" id="UP001176021">
    <property type="component" value="Unassembled WGS sequence"/>
</dbReference>
<evidence type="ECO:0000256" key="3">
    <source>
        <dbReference type="ARBA" id="ARBA00022692"/>
    </source>
</evidence>
<evidence type="ECO:0000256" key="2">
    <source>
        <dbReference type="ARBA" id="ARBA00022475"/>
    </source>
</evidence>
<dbReference type="EMBL" id="JAMJEV010000008">
    <property type="protein sequence ID" value="MDO0823379.1"/>
    <property type="molecule type" value="Genomic_DNA"/>
</dbReference>
<dbReference type="PANTHER" id="PTHR42682">
    <property type="entry name" value="HYDROGENASE-4 COMPONENT F"/>
    <property type="match status" value="1"/>
</dbReference>
<dbReference type="PRINTS" id="PR01437">
    <property type="entry name" value="NUOXDRDTASE4"/>
</dbReference>
<evidence type="ECO:0000256" key="7">
    <source>
        <dbReference type="RuleBase" id="RU000320"/>
    </source>
</evidence>
<name>A0ABT8QS02_9FIRM</name>
<keyword evidence="2" id="KW-1003">Cell membrane</keyword>
<feature type="transmembrane region" description="Helical" evidence="8">
    <location>
        <begin position="664"/>
        <end position="682"/>
    </location>
</feature>
<keyword evidence="11" id="KW-1185">Reference proteome</keyword>
<feature type="transmembrane region" description="Helical" evidence="8">
    <location>
        <begin position="114"/>
        <end position="132"/>
    </location>
</feature>
<feature type="transmembrane region" description="Helical" evidence="8">
    <location>
        <begin position="216"/>
        <end position="237"/>
    </location>
</feature>
<gene>
    <name evidence="10" type="primary">hyfB</name>
    <name evidence="10" type="ORF">M8H41_10995</name>
</gene>
<dbReference type="PANTHER" id="PTHR42682:SF3">
    <property type="entry name" value="FORMATE HYDROGENLYASE SUBUNIT 3-RELATED"/>
    <property type="match status" value="1"/>
</dbReference>
<evidence type="ECO:0000259" key="9">
    <source>
        <dbReference type="Pfam" id="PF00361"/>
    </source>
</evidence>
<reference evidence="10" key="1">
    <citation type="submission" date="2022-05" db="EMBL/GenBank/DDBJ databases">
        <title>Expanded diversity of anoxic marine methylotrophy in a Black Sea sulfate reducing microorganism.</title>
        <authorList>
            <person name="Fischer P.Q."/>
            <person name="Stams A.J.M."/>
            <person name="Villanueva L."/>
            <person name="Sousa D.Z."/>
        </authorList>
    </citation>
    <scope>NUCLEOTIDE SEQUENCE</scope>
    <source>
        <strain evidence="10">P130</strain>
    </source>
</reference>
<comment type="subcellular location">
    <subcellularLocation>
        <location evidence="1">Cell membrane</location>
        <topology evidence="1">Multi-pass membrane protein</topology>
    </subcellularLocation>
    <subcellularLocation>
        <location evidence="7">Membrane</location>
        <topology evidence="7">Multi-pass membrane protein</topology>
    </subcellularLocation>
</comment>
<proteinExistence type="predicted"/>
<keyword evidence="5" id="KW-0560">Oxidoreductase</keyword>
<evidence type="ECO:0000256" key="1">
    <source>
        <dbReference type="ARBA" id="ARBA00004651"/>
    </source>
</evidence>
<comment type="caution">
    <text evidence="10">The sequence shown here is derived from an EMBL/GenBank/DDBJ whole genome shotgun (WGS) entry which is preliminary data.</text>
</comment>
<dbReference type="Pfam" id="PF00361">
    <property type="entry name" value="Proton_antipo_M"/>
    <property type="match status" value="1"/>
</dbReference>
<feature type="transmembrane region" description="Helical" evidence="8">
    <location>
        <begin position="308"/>
        <end position="331"/>
    </location>
</feature>
<evidence type="ECO:0000256" key="8">
    <source>
        <dbReference type="SAM" id="Phobius"/>
    </source>
</evidence>
<organism evidence="10 11">
    <name type="scientific">Desulfosporosinus nitroreducens</name>
    <dbReference type="NCBI Taxonomy" id="2018668"/>
    <lineage>
        <taxon>Bacteria</taxon>
        <taxon>Bacillati</taxon>
        <taxon>Bacillota</taxon>
        <taxon>Clostridia</taxon>
        <taxon>Eubacteriales</taxon>
        <taxon>Desulfitobacteriaceae</taxon>
        <taxon>Desulfosporosinus</taxon>
    </lineage>
</organism>
<dbReference type="NCBIfam" id="NF005086">
    <property type="entry name" value="PRK06521.1"/>
    <property type="match status" value="1"/>
</dbReference>
<feature type="transmembrane region" description="Helical" evidence="8">
    <location>
        <begin position="82"/>
        <end position="102"/>
    </location>
</feature>
<feature type="transmembrane region" description="Helical" evidence="8">
    <location>
        <begin position="6"/>
        <end position="26"/>
    </location>
</feature>
<evidence type="ECO:0000256" key="5">
    <source>
        <dbReference type="ARBA" id="ARBA00023002"/>
    </source>
</evidence>
<dbReference type="InterPro" id="IPR003918">
    <property type="entry name" value="NADH_UbQ_OxRdtase"/>
</dbReference>
<keyword evidence="4 8" id="KW-1133">Transmembrane helix</keyword>
<evidence type="ECO:0000256" key="4">
    <source>
        <dbReference type="ARBA" id="ARBA00022989"/>
    </source>
</evidence>